<dbReference type="Proteomes" id="UP000250321">
    <property type="component" value="Unassembled WGS sequence"/>
</dbReference>
<organism evidence="1 2">
    <name type="scientific">Prunus yedoensis var. nudiflora</name>
    <dbReference type="NCBI Taxonomy" id="2094558"/>
    <lineage>
        <taxon>Eukaryota</taxon>
        <taxon>Viridiplantae</taxon>
        <taxon>Streptophyta</taxon>
        <taxon>Embryophyta</taxon>
        <taxon>Tracheophyta</taxon>
        <taxon>Spermatophyta</taxon>
        <taxon>Magnoliopsida</taxon>
        <taxon>eudicotyledons</taxon>
        <taxon>Gunneridae</taxon>
        <taxon>Pentapetalae</taxon>
        <taxon>rosids</taxon>
        <taxon>fabids</taxon>
        <taxon>Rosales</taxon>
        <taxon>Rosaceae</taxon>
        <taxon>Amygdaloideae</taxon>
        <taxon>Amygdaleae</taxon>
        <taxon>Prunus</taxon>
    </lineage>
</organism>
<evidence type="ECO:0000313" key="2">
    <source>
        <dbReference type="Proteomes" id="UP000250321"/>
    </source>
</evidence>
<keyword evidence="2" id="KW-1185">Reference proteome</keyword>
<sequence length="163" mass="18494">MNTVQIRETIIPLGDCENKKAKVVHQDELLLMLGEKKHQVQFAYCCPVDIGNLGETKSSTTNDGQLCKSETCSRLLRQLSAKLSNEFSQGNIQDFEDHLQVESFHVSICLKNNCPYRLMDVQNKSQEAAFFCCSWGMADEKLAWKIISICQNLNVHQHKQGCL</sequence>
<comment type="caution">
    <text evidence="1">The sequence shown here is derived from an EMBL/GenBank/DDBJ whole genome shotgun (WGS) entry which is preliminary data.</text>
</comment>
<dbReference type="OrthoDB" id="10249535at2759"/>
<evidence type="ECO:0000313" key="1">
    <source>
        <dbReference type="EMBL" id="PQQ18842.1"/>
    </source>
</evidence>
<dbReference type="EMBL" id="PJQY01000094">
    <property type="protein sequence ID" value="PQQ18842.1"/>
    <property type="molecule type" value="Genomic_DNA"/>
</dbReference>
<name>A0A314ZAY4_PRUYE</name>
<dbReference type="AlphaFoldDB" id="A0A314ZAY4"/>
<reference evidence="1 2" key="1">
    <citation type="submission" date="2018-02" db="EMBL/GenBank/DDBJ databases">
        <title>Draft genome of wild Prunus yedoensis var. nudiflora.</title>
        <authorList>
            <person name="Baek S."/>
            <person name="Kim J.-H."/>
            <person name="Choi K."/>
            <person name="Kim G.-B."/>
            <person name="Cho A."/>
            <person name="Jang H."/>
            <person name="Shin C.-H."/>
            <person name="Yu H.-J."/>
            <person name="Mun J.-H."/>
        </authorList>
    </citation>
    <scope>NUCLEOTIDE SEQUENCE [LARGE SCALE GENOMIC DNA]</scope>
    <source>
        <strain evidence="2">cv. Jeju island</strain>
        <tissue evidence="1">Leaf</tissue>
    </source>
</reference>
<gene>
    <name evidence="1" type="ORF">Pyn_40562</name>
</gene>
<protein>
    <submittedName>
        <fullName evidence="1">Cleavage and polyadenylation specificity factor subunit 3-II</fullName>
    </submittedName>
</protein>
<proteinExistence type="predicted"/>
<dbReference type="STRING" id="2094558.A0A314ZAY4"/>
<accession>A0A314ZAY4</accession>